<dbReference type="InterPro" id="IPR013325">
    <property type="entry name" value="RNA_pol_sigma_r2"/>
</dbReference>
<name>A0A1F6VK53_9PROT</name>
<dbReference type="EMBL" id="MFSP01000008">
    <property type="protein sequence ID" value="OGI70061.1"/>
    <property type="molecule type" value="Genomic_DNA"/>
</dbReference>
<dbReference type="PANTHER" id="PTHR43133:SF62">
    <property type="entry name" value="RNA POLYMERASE SIGMA FACTOR SIGZ"/>
    <property type="match status" value="1"/>
</dbReference>
<dbReference type="InterPro" id="IPR039425">
    <property type="entry name" value="RNA_pol_sigma-70-like"/>
</dbReference>
<dbReference type="GO" id="GO:0003677">
    <property type="term" value="F:DNA binding"/>
    <property type="evidence" value="ECO:0007669"/>
    <property type="project" value="InterPro"/>
</dbReference>
<evidence type="ECO:0000259" key="6">
    <source>
        <dbReference type="Pfam" id="PF08281"/>
    </source>
</evidence>
<evidence type="ECO:0000313" key="8">
    <source>
        <dbReference type="Proteomes" id="UP000179076"/>
    </source>
</evidence>
<keyword evidence="3" id="KW-0731">Sigma factor</keyword>
<proteinExistence type="inferred from homology"/>
<dbReference type="InterPro" id="IPR007627">
    <property type="entry name" value="RNA_pol_sigma70_r2"/>
</dbReference>
<dbReference type="Pfam" id="PF08281">
    <property type="entry name" value="Sigma70_r4_2"/>
    <property type="match status" value="1"/>
</dbReference>
<evidence type="ECO:0008006" key="9">
    <source>
        <dbReference type="Google" id="ProtNLM"/>
    </source>
</evidence>
<evidence type="ECO:0000259" key="5">
    <source>
        <dbReference type="Pfam" id="PF04542"/>
    </source>
</evidence>
<dbReference type="GO" id="GO:0016987">
    <property type="term" value="F:sigma factor activity"/>
    <property type="evidence" value="ECO:0007669"/>
    <property type="project" value="UniProtKB-KW"/>
</dbReference>
<keyword evidence="4" id="KW-0804">Transcription</keyword>
<dbReference type="GO" id="GO:0006352">
    <property type="term" value="P:DNA-templated transcription initiation"/>
    <property type="evidence" value="ECO:0007669"/>
    <property type="project" value="InterPro"/>
</dbReference>
<evidence type="ECO:0000256" key="4">
    <source>
        <dbReference type="ARBA" id="ARBA00023163"/>
    </source>
</evidence>
<dbReference type="Gene3D" id="1.10.10.10">
    <property type="entry name" value="Winged helix-like DNA-binding domain superfamily/Winged helix DNA-binding domain"/>
    <property type="match status" value="1"/>
</dbReference>
<reference evidence="7 8" key="1">
    <citation type="journal article" date="2016" name="Nat. Commun.">
        <title>Thousands of microbial genomes shed light on interconnected biogeochemical processes in an aquifer system.</title>
        <authorList>
            <person name="Anantharaman K."/>
            <person name="Brown C.T."/>
            <person name="Hug L.A."/>
            <person name="Sharon I."/>
            <person name="Castelle C.J."/>
            <person name="Probst A.J."/>
            <person name="Thomas B.C."/>
            <person name="Singh A."/>
            <person name="Wilkins M.J."/>
            <person name="Karaoz U."/>
            <person name="Brodie E.L."/>
            <person name="Williams K.H."/>
            <person name="Hubbard S.S."/>
            <person name="Banfield J.F."/>
        </authorList>
    </citation>
    <scope>NUCLEOTIDE SEQUENCE [LARGE SCALE GENOMIC DNA]</scope>
</reference>
<dbReference type="InterPro" id="IPR036388">
    <property type="entry name" value="WH-like_DNA-bd_sf"/>
</dbReference>
<dbReference type="InterPro" id="IPR014284">
    <property type="entry name" value="RNA_pol_sigma-70_dom"/>
</dbReference>
<dbReference type="Proteomes" id="UP000179076">
    <property type="component" value="Unassembled WGS sequence"/>
</dbReference>
<dbReference type="NCBIfam" id="TIGR02937">
    <property type="entry name" value="sigma70-ECF"/>
    <property type="match status" value="1"/>
</dbReference>
<dbReference type="Pfam" id="PF04542">
    <property type="entry name" value="Sigma70_r2"/>
    <property type="match status" value="1"/>
</dbReference>
<dbReference type="AlphaFoldDB" id="A0A1F6VK53"/>
<evidence type="ECO:0000256" key="2">
    <source>
        <dbReference type="ARBA" id="ARBA00023015"/>
    </source>
</evidence>
<dbReference type="SUPFAM" id="SSF88659">
    <property type="entry name" value="Sigma3 and sigma4 domains of RNA polymerase sigma factors"/>
    <property type="match status" value="1"/>
</dbReference>
<comment type="caution">
    <text evidence="7">The sequence shown here is derived from an EMBL/GenBank/DDBJ whole genome shotgun (WGS) entry which is preliminary data.</text>
</comment>
<sequence>MSTNPPSSDSPSALLARCALGDQGAFTRLYEETSGKLYGVAMHILRDSRAEEVMQDAYVRIWHRAADYRPDKGSAMAWMASIVRNRALDLLRRPNIETGVDDQDIWEGDTPSPLETTMQRAEAKALLRCLDQLESAQRQVMTLAFFHGMAHAELAQHVKQPLGTVKSWIRRGLQRLKGCLES</sequence>
<dbReference type="InterPro" id="IPR013249">
    <property type="entry name" value="RNA_pol_sigma70_r4_t2"/>
</dbReference>
<dbReference type="Gene3D" id="1.10.1740.10">
    <property type="match status" value="1"/>
</dbReference>
<comment type="similarity">
    <text evidence="1">Belongs to the sigma-70 factor family. ECF subfamily.</text>
</comment>
<accession>A0A1F6VK53</accession>
<evidence type="ECO:0000256" key="1">
    <source>
        <dbReference type="ARBA" id="ARBA00010641"/>
    </source>
</evidence>
<keyword evidence="2" id="KW-0805">Transcription regulation</keyword>
<feature type="domain" description="RNA polymerase sigma factor 70 region 4 type 2" evidence="6">
    <location>
        <begin position="125"/>
        <end position="176"/>
    </location>
</feature>
<protein>
    <recommendedName>
        <fullName evidence="9">RNA polymerase subunit sigma-24</fullName>
    </recommendedName>
</protein>
<dbReference type="InterPro" id="IPR013324">
    <property type="entry name" value="RNA_pol_sigma_r3/r4-like"/>
</dbReference>
<dbReference type="SUPFAM" id="SSF88946">
    <property type="entry name" value="Sigma2 domain of RNA polymerase sigma factors"/>
    <property type="match status" value="1"/>
</dbReference>
<organism evidence="7 8">
    <name type="scientific">Candidatus Muproteobacteria bacterium RBG_16_60_9</name>
    <dbReference type="NCBI Taxonomy" id="1817755"/>
    <lineage>
        <taxon>Bacteria</taxon>
        <taxon>Pseudomonadati</taxon>
        <taxon>Pseudomonadota</taxon>
        <taxon>Candidatus Muproteobacteria</taxon>
    </lineage>
</organism>
<feature type="domain" description="RNA polymerase sigma-70 region 2" evidence="5">
    <location>
        <begin position="29"/>
        <end position="93"/>
    </location>
</feature>
<evidence type="ECO:0000256" key="3">
    <source>
        <dbReference type="ARBA" id="ARBA00023082"/>
    </source>
</evidence>
<dbReference type="PANTHER" id="PTHR43133">
    <property type="entry name" value="RNA POLYMERASE ECF-TYPE SIGMA FACTO"/>
    <property type="match status" value="1"/>
</dbReference>
<dbReference type="CDD" id="cd06171">
    <property type="entry name" value="Sigma70_r4"/>
    <property type="match status" value="1"/>
</dbReference>
<gene>
    <name evidence="7" type="ORF">A2W18_03555</name>
</gene>
<evidence type="ECO:0000313" key="7">
    <source>
        <dbReference type="EMBL" id="OGI70061.1"/>
    </source>
</evidence>